<dbReference type="Pfam" id="PF15965">
    <property type="entry name" value="zf-TRAF_2"/>
    <property type="match status" value="1"/>
</dbReference>
<accession>M7BFC0</accession>
<evidence type="ECO:0000256" key="2">
    <source>
        <dbReference type="ARBA" id="ARBA00004230"/>
    </source>
</evidence>
<keyword evidence="9 31" id="KW-0812">Transmembrane</keyword>
<dbReference type="PROSITE" id="PS50145">
    <property type="entry name" value="ZF_TRAF"/>
    <property type="match status" value="1"/>
</dbReference>
<evidence type="ECO:0000256" key="16">
    <source>
        <dbReference type="ARBA" id="ARBA00023053"/>
    </source>
</evidence>
<dbReference type="PANTHER" id="PTHR15933">
    <property type="entry name" value="PROTEIN CBG16327"/>
    <property type="match status" value="1"/>
</dbReference>
<evidence type="ECO:0000256" key="10">
    <source>
        <dbReference type="ARBA" id="ARBA00022723"/>
    </source>
</evidence>
<evidence type="ECO:0000256" key="27">
    <source>
        <dbReference type="ARBA" id="ARBA00050031"/>
    </source>
</evidence>
<evidence type="ECO:0000256" key="25">
    <source>
        <dbReference type="ARBA" id="ARBA00036239"/>
    </source>
</evidence>
<evidence type="ECO:0000256" key="19">
    <source>
        <dbReference type="ARBA" id="ARBA00023136"/>
    </source>
</evidence>
<evidence type="ECO:0000256" key="11">
    <source>
        <dbReference type="ARBA" id="ARBA00022771"/>
    </source>
</evidence>
<dbReference type="InterPro" id="IPR001810">
    <property type="entry name" value="F-box_dom"/>
</dbReference>
<dbReference type="GO" id="GO:0034706">
    <property type="term" value="C:sodium channel complex"/>
    <property type="evidence" value="ECO:0007669"/>
    <property type="project" value="UniProtKB-ARBA"/>
</dbReference>
<evidence type="ECO:0000256" key="22">
    <source>
        <dbReference type="ARBA" id="ARBA00023273"/>
    </source>
</evidence>
<keyword evidence="35" id="KW-1185">Reference proteome</keyword>
<keyword evidence="18" id="KW-0969">Cilium</keyword>
<keyword evidence="7" id="KW-1003">Cell membrane</keyword>
<evidence type="ECO:0000256" key="17">
    <source>
        <dbReference type="ARBA" id="ARBA00023065"/>
    </source>
</evidence>
<dbReference type="Gene3D" id="3.30.40.150">
    <property type="entry name" value="TRAF-like zinc-finger, N-terminal subdomain"/>
    <property type="match status" value="1"/>
</dbReference>
<evidence type="ECO:0000256" key="5">
    <source>
        <dbReference type="ARBA" id="ARBA00022448"/>
    </source>
</evidence>
<evidence type="ECO:0000256" key="18">
    <source>
        <dbReference type="ARBA" id="ARBA00023069"/>
    </source>
</evidence>
<feature type="region of interest" description="Disordered" evidence="30">
    <location>
        <begin position="88"/>
        <end position="110"/>
    </location>
</feature>
<dbReference type="Pfam" id="PF00858">
    <property type="entry name" value="ASC"/>
    <property type="match status" value="1"/>
</dbReference>
<feature type="compositionally biased region" description="Basic residues" evidence="30">
    <location>
        <begin position="975"/>
        <end position="996"/>
    </location>
</feature>
<gene>
    <name evidence="34" type="ORF">UY3_08548</name>
</gene>
<dbReference type="eggNOG" id="ENOG502QVHX">
    <property type="taxonomic scope" value="Eukaryota"/>
</dbReference>
<evidence type="ECO:0000313" key="35">
    <source>
        <dbReference type="Proteomes" id="UP000031443"/>
    </source>
</evidence>
<evidence type="ECO:0000256" key="12">
    <source>
        <dbReference type="ARBA" id="ARBA00022786"/>
    </source>
</evidence>
<name>M7BFC0_CHEMY</name>
<evidence type="ECO:0000256" key="28">
    <source>
        <dbReference type="ARBA" id="ARBA00050051"/>
    </source>
</evidence>
<dbReference type="PRINTS" id="PR01078">
    <property type="entry name" value="AMINACHANNEL"/>
</dbReference>
<evidence type="ECO:0000256" key="15">
    <source>
        <dbReference type="ARBA" id="ARBA00022989"/>
    </source>
</evidence>
<dbReference type="GO" id="GO:0016324">
    <property type="term" value="C:apical plasma membrane"/>
    <property type="evidence" value="ECO:0007669"/>
    <property type="project" value="UniProtKB-SubCell"/>
</dbReference>
<keyword evidence="14" id="KW-0282">Flagellum</keyword>
<dbReference type="PROSITE" id="PS50181">
    <property type="entry name" value="FBOX"/>
    <property type="match status" value="1"/>
</dbReference>
<keyword evidence="10 29" id="KW-0479">Metal-binding</keyword>
<evidence type="ECO:0000256" key="31">
    <source>
        <dbReference type="SAM" id="Phobius"/>
    </source>
</evidence>
<evidence type="ECO:0000256" key="13">
    <source>
        <dbReference type="ARBA" id="ARBA00022833"/>
    </source>
</evidence>
<feature type="domain" description="TRAF-type" evidence="32">
    <location>
        <begin position="156"/>
        <end position="198"/>
    </location>
</feature>
<dbReference type="PANTHER" id="PTHR15933:SF1">
    <property type="entry name" value="F-BOX ONLY PROTEIN 40"/>
    <property type="match status" value="1"/>
</dbReference>
<dbReference type="InterPro" id="IPR031890">
    <property type="entry name" value="Fbxo30/Fbxo40"/>
</dbReference>
<comment type="subcellular location">
    <subcellularLocation>
        <location evidence="3">Apical cell membrane</location>
        <topology evidence="3">Multi-pass membrane protein</topology>
    </subcellularLocation>
    <subcellularLocation>
        <location evidence="2">Cell projection</location>
        <location evidence="2">Cilium</location>
        <location evidence="2">Flagellum</location>
    </subcellularLocation>
    <subcellularLocation>
        <location evidence="4">Cytoplasmic granule</location>
    </subcellularLocation>
    <subcellularLocation>
        <location evidence="1">Cytoplasmic vesicle</location>
        <location evidence="1">Secretory vesicle</location>
        <location evidence="1">Acrosome</location>
    </subcellularLocation>
</comment>
<keyword evidence="23 34" id="KW-0407">Ion channel</keyword>
<dbReference type="InterPro" id="IPR043013">
    <property type="entry name" value="Znf_TRAF_N"/>
</dbReference>
<keyword evidence="11 29" id="KW-0863">Zinc-finger</keyword>
<evidence type="ECO:0000256" key="21">
    <source>
        <dbReference type="ARBA" id="ARBA00023201"/>
    </source>
</evidence>
<dbReference type="GO" id="GO:0061630">
    <property type="term" value="F:ubiquitin protein ligase activity"/>
    <property type="evidence" value="ECO:0007669"/>
    <property type="project" value="InterPro"/>
</dbReference>
<evidence type="ECO:0000256" key="23">
    <source>
        <dbReference type="ARBA" id="ARBA00023303"/>
    </source>
</evidence>
<keyword evidence="20" id="KW-1015">Disulfide bond</keyword>
<evidence type="ECO:0000256" key="20">
    <source>
        <dbReference type="ARBA" id="ARBA00023157"/>
    </source>
</evidence>
<dbReference type="EMBL" id="KB532911">
    <property type="protein sequence ID" value="EMP34290.1"/>
    <property type="molecule type" value="Genomic_DNA"/>
</dbReference>
<evidence type="ECO:0000259" key="33">
    <source>
        <dbReference type="PROSITE" id="PS50181"/>
    </source>
</evidence>
<dbReference type="SUPFAM" id="SSF81383">
    <property type="entry name" value="F-box domain"/>
    <property type="match status" value="1"/>
</dbReference>
<evidence type="ECO:0000256" key="26">
    <source>
        <dbReference type="ARBA" id="ARBA00037944"/>
    </source>
</evidence>
<dbReference type="Pfam" id="PF15966">
    <property type="entry name" value="F-box_4"/>
    <property type="match status" value="1"/>
</dbReference>
<evidence type="ECO:0000256" key="4">
    <source>
        <dbReference type="ARBA" id="ARBA00004463"/>
    </source>
</evidence>
<dbReference type="PROSITE" id="PS01206">
    <property type="entry name" value="ASC"/>
    <property type="match status" value="1"/>
</dbReference>
<evidence type="ECO:0000256" key="1">
    <source>
        <dbReference type="ARBA" id="ARBA00004218"/>
    </source>
</evidence>
<dbReference type="Proteomes" id="UP000031443">
    <property type="component" value="Unassembled WGS sequence"/>
</dbReference>
<dbReference type="GO" id="GO:0008270">
    <property type="term" value="F:zinc ion binding"/>
    <property type="evidence" value="ECO:0007669"/>
    <property type="project" value="UniProtKB-KW"/>
</dbReference>
<dbReference type="STRING" id="8469.M7BFC0"/>
<dbReference type="Gene3D" id="1.20.1280.50">
    <property type="match status" value="1"/>
</dbReference>
<comment type="catalytic activity">
    <reaction evidence="25">
        <text>Na(+)(in) = Na(+)(out)</text>
        <dbReference type="Rhea" id="RHEA:34963"/>
        <dbReference type="ChEBI" id="CHEBI:29101"/>
    </reaction>
</comment>
<keyword evidence="5" id="KW-0813">Transport</keyword>
<evidence type="ECO:0000256" key="6">
    <source>
        <dbReference type="ARBA" id="ARBA00022461"/>
    </source>
</evidence>
<evidence type="ECO:0000256" key="14">
    <source>
        <dbReference type="ARBA" id="ARBA00022846"/>
    </source>
</evidence>
<dbReference type="NCBIfam" id="TIGR00859">
    <property type="entry name" value="ENaC"/>
    <property type="match status" value="1"/>
</dbReference>
<dbReference type="GO" id="GO:0031514">
    <property type="term" value="C:motile cilium"/>
    <property type="evidence" value="ECO:0007669"/>
    <property type="project" value="UniProtKB-SubCell"/>
</dbReference>
<keyword evidence="12" id="KW-0833">Ubl conjugation pathway</keyword>
<keyword evidence="16" id="KW-0915">Sodium</keyword>
<dbReference type="InterPro" id="IPR020903">
    <property type="entry name" value="ENaC_CS"/>
</dbReference>
<evidence type="ECO:0000256" key="9">
    <source>
        <dbReference type="ARBA" id="ARBA00022692"/>
    </source>
</evidence>
<sequence length="1469" mass="167242">MAFYKTPTASKIPELPLDALACVQKRQPIHTYFAEETSPILDSMFHPDIDLKKQGDSMGPSLVVNGEKDVKVLQDRVRRDLLPAMEQAVSGRERQTRRSAGIMGRDQKTSPGQHKHCEKCFNRQCQVPVELTISCLVINCHSRCGAAFHMCKQEEHQLLCPLEQVSCLNSVYGCPFSMARFKLAKHLQVCPASVVHCSMEWNRWPNVDSETILHKNIMKEPHNEQYLDTALALRDQKILFRTLKMVELFPEWREDDNTEEPIAGLEEGAVGGIACDSIEADGQVAELTQQEREDLAKDKKGMDLVSYKAWENMFSKELSALKATDVSANSEKKEGDCYKKTGQILCDGNPKEKTKEAAIVEEPKENKNNQVITGAEKTGLAPWQDGILERLKKEVNVGDYNMYLVHHGRMLIHFGQLAACTPREKDFVYGSLEAHEVKTVCTFRVPVSYHGKRAQLRDSLAYKIAMMDKSVDTSDLQISLEEFPKSDTARSTLLCALEKELKGHEISEAKNIDGLFMDFGTQTYSFQVEPFSSRAVLADVLDIKSPPELHVELHTECVTRRHNKSCSAFTFTCNHFFRRDEFPSHFKNVHADIQSSLNGWFQHRCPLAYLGCTFVQNRFYPASHKAKIIYSQHLDTFAIKPEVDPVLSEIQKCNFTTSNQGKSKESLSSLPLELLQYIAGFLDSFSLSQLSQVSVLMRDICATLLQERGMVLLLWEKKRYSHGGTSWRARKKASDSGVWKTKGTILSCHVSWIHRSDALEQLKNGSWEDPFSVPEPVRSHSFTRGLDALFQLKPYLAAADESQVVAVKAEKVPVRERLRRCEQEAEKQQKVEEVAEKLEKECQGLIEFHKSYHELFQFFCNNTTIHGAIRLVCSKRNKMKTAFWSVLFFLTFGLMYWQFGILYRQYFSFPVNLNLNLNSDKLTFPAVTLCTLNPYRYSAVQKELDELDRITHQTLMDLYNYNMSLVQSNWAAQSTRKRSPRSLSHHVQRHPLRRHKRDEPASLKGNSPPVDKSDWKIGFILCNETNEDCFHQTYSSGVDAVREWYSFHYINILARMPNTKALDESNFENFIYACRFNEVPCDKANYTHFHHPIYGNCYTFNDGNSSLWTSSLPGINNGLSLLVRTEQNDYIPLLSTVTGARVMVHEQNEPAFMDDGGFNVRPGMETSISMRKETTMRLGGSYSDCTEDGSDVQVQNLYPSHYTEQVCIRSCFQISMVERCGCAYYFYPLPSGAEYCDYTKHTAWGHCYYKLQVEFKSNILGCFSKCRKPCEVTEYQLSAGHSHWPSSVSEDWVFHMLSRQNKYNITSKRNIPDFYISPVAGLEMGIKPQLWMLSVGDHGSKWEYKHPHADTILTTPISLLQVVTLLSQLGNQWSLWFGSSVLSVVELAELILDFIAITFILSFRWLRSCQLPASTVPTPGAHDNTAFQPEPSGPSAPHGFTVEAVVTTLPSNNSLELHGRDRDAEIGLE</sequence>
<protein>
    <recommendedName>
        <fullName evidence="27">Epithelial sodium channel subunit alpha</fullName>
    </recommendedName>
    <alternativeName>
        <fullName evidence="28">Amiloride-sensitive sodium channel subunit alpha</fullName>
    </alternativeName>
</protein>
<dbReference type="GO" id="GO:0015280">
    <property type="term" value="F:ligand-gated sodium channel activity"/>
    <property type="evidence" value="ECO:0007669"/>
    <property type="project" value="InterPro"/>
</dbReference>
<feature type="region of interest" description="Disordered" evidence="30">
    <location>
        <begin position="973"/>
        <end position="1010"/>
    </location>
</feature>
<keyword evidence="6" id="KW-0894">Sodium channel</keyword>
<keyword evidence="17" id="KW-0406">Ion transport</keyword>
<evidence type="ECO:0000256" key="29">
    <source>
        <dbReference type="PROSITE-ProRule" id="PRU00207"/>
    </source>
</evidence>
<dbReference type="InterPro" id="IPR001293">
    <property type="entry name" value="Znf_TRAF"/>
</dbReference>
<keyword evidence="13 29" id="KW-0862">Zinc</keyword>
<comment type="similarity">
    <text evidence="26">Belongs to the amiloride-sensitive sodium channel (TC 1.A.6) family. SCNN1A subfamily.</text>
</comment>
<evidence type="ECO:0000259" key="32">
    <source>
        <dbReference type="PROSITE" id="PS50145"/>
    </source>
</evidence>
<reference evidence="35" key="1">
    <citation type="journal article" date="2013" name="Nat. Genet.">
        <title>The draft genomes of soft-shell turtle and green sea turtle yield insights into the development and evolution of the turtle-specific body plan.</title>
        <authorList>
            <person name="Wang Z."/>
            <person name="Pascual-Anaya J."/>
            <person name="Zadissa A."/>
            <person name="Li W."/>
            <person name="Niimura Y."/>
            <person name="Huang Z."/>
            <person name="Li C."/>
            <person name="White S."/>
            <person name="Xiong Z."/>
            <person name="Fang D."/>
            <person name="Wang B."/>
            <person name="Ming Y."/>
            <person name="Chen Y."/>
            <person name="Zheng Y."/>
            <person name="Kuraku S."/>
            <person name="Pignatelli M."/>
            <person name="Herrero J."/>
            <person name="Beal K."/>
            <person name="Nozawa M."/>
            <person name="Li Q."/>
            <person name="Wang J."/>
            <person name="Zhang H."/>
            <person name="Yu L."/>
            <person name="Shigenobu S."/>
            <person name="Wang J."/>
            <person name="Liu J."/>
            <person name="Flicek P."/>
            <person name="Searle S."/>
            <person name="Wang J."/>
            <person name="Kuratani S."/>
            <person name="Yin Y."/>
            <person name="Aken B."/>
            <person name="Zhang G."/>
            <person name="Irie N."/>
        </authorList>
    </citation>
    <scope>NUCLEOTIDE SEQUENCE [LARGE SCALE GENOMIC DNA]</scope>
</reference>
<keyword evidence="22" id="KW-0966">Cell projection</keyword>
<evidence type="ECO:0000256" key="8">
    <source>
        <dbReference type="ARBA" id="ARBA00022490"/>
    </source>
</evidence>
<dbReference type="InterPro" id="IPR004724">
    <property type="entry name" value="ENaC_chordates"/>
</dbReference>
<keyword evidence="8" id="KW-0963">Cytoplasm</keyword>
<keyword evidence="21" id="KW-0739">Sodium transport</keyword>
<keyword evidence="24" id="KW-0968">Cytoplasmic vesicle</keyword>
<feature type="transmembrane region" description="Helical" evidence="31">
    <location>
        <begin position="882"/>
        <end position="903"/>
    </location>
</feature>
<evidence type="ECO:0000256" key="30">
    <source>
        <dbReference type="SAM" id="MobiDB-lite"/>
    </source>
</evidence>
<dbReference type="InterPro" id="IPR036047">
    <property type="entry name" value="F-box-like_dom_sf"/>
</dbReference>
<evidence type="ECO:0000313" key="34">
    <source>
        <dbReference type="EMBL" id="EMP34290.1"/>
    </source>
</evidence>
<dbReference type="GO" id="GO:0001669">
    <property type="term" value="C:acrosomal vesicle"/>
    <property type="evidence" value="ECO:0007669"/>
    <property type="project" value="UniProtKB-SubCell"/>
</dbReference>
<evidence type="ECO:0000256" key="7">
    <source>
        <dbReference type="ARBA" id="ARBA00022475"/>
    </source>
</evidence>
<keyword evidence="19 31" id="KW-0472">Membrane</keyword>
<dbReference type="Gene3D" id="2.60.470.10">
    <property type="entry name" value="Acid-sensing ion channels like domains"/>
    <property type="match status" value="1"/>
</dbReference>
<feature type="domain" description="F-box" evidence="33">
    <location>
        <begin position="664"/>
        <end position="718"/>
    </location>
</feature>
<dbReference type="FunFam" id="2.60.470.10:FF:000002">
    <property type="entry name" value="Amiloride-sensitive sodium channel subunit alpha"/>
    <property type="match status" value="1"/>
</dbReference>
<evidence type="ECO:0000256" key="24">
    <source>
        <dbReference type="ARBA" id="ARBA00023329"/>
    </source>
</evidence>
<evidence type="ECO:0000256" key="3">
    <source>
        <dbReference type="ARBA" id="ARBA00004424"/>
    </source>
</evidence>
<proteinExistence type="inferred from homology"/>
<organism evidence="34 35">
    <name type="scientific">Chelonia mydas</name>
    <name type="common">Green sea-turtle</name>
    <name type="synonym">Chelonia agassizi</name>
    <dbReference type="NCBI Taxonomy" id="8469"/>
    <lineage>
        <taxon>Eukaryota</taxon>
        <taxon>Metazoa</taxon>
        <taxon>Chordata</taxon>
        <taxon>Craniata</taxon>
        <taxon>Vertebrata</taxon>
        <taxon>Euteleostomi</taxon>
        <taxon>Archelosauria</taxon>
        <taxon>Testudinata</taxon>
        <taxon>Testudines</taxon>
        <taxon>Cryptodira</taxon>
        <taxon>Durocryptodira</taxon>
        <taxon>Americhelydia</taxon>
        <taxon>Chelonioidea</taxon>
        <taxon>Cheloniidae</taxon>
        <taxon>Chelonia</taxon>
    </lineage>
</organism>
<keyword evidence="15 31" id="KW-1133">Transmembrane helix</keyword>
<dbReference type="InterPro" id="IPR001873">
    <property type="entry name" value="ENaC"/>
</dbReference>
<feature type="zinc finger region" description="TRAF-type" evidence="29">
    <location>
        <begin position="156"/>
        <end position="198"/>
    </location>
</feature>